<evidence type="ECO:0000313" key="2">
    <source>
        <dbReference type="EMBL" id="RGZ80348.1"/>
    </source>
</evidence>
<comment type="caution">
    <text evidence="2">The sequence shown here is derived from an EMBL/GenBank/DDBJ whole genome shotgun (WGS) entry which is preliminary data.</text>
</comment>
<dbReference type="AlphaFoldDB" id="A0A413PUS7"/>
<protein>
    <recommendedName>
        <fullName evidence="4">BIG2 domain-containing protein</fullName>
    </recommendedName>
</protein>
<dbReference type="Gene3D" id="2.60.40.10">
    <property type="entry name" value="Immunoglobulins"/>
    <property type="match status" value="1"/>
</dbReference>
<name>A0A413PUS7_9FIRM</name>
<dbReference type="SUPFAM" id="SSF49373">
    <property type="entry name" value="Invasin/intimin cell-adhesion fragments"/>
    <property type="match status" value="1"/>
</dbReference>
<dbReference type="Gene3D" id="2.60.40.1080">
    <property type="match status" value="1"/>
</dbReference>
<evidence type="ECO:0008006" key="4">
    <source>
        <dbReference type="Google" id="ProtNLM"/>
    </source>
</evidence>
<proteinExistence type="predicted"/>
<evidence type="ECO:0000313" key="3">
    <source>
        <dbReference type="Proteomes" id="UP000286561"/>
    </source>
</evidence>
<dbReference type="Pfam" id="PF08757">
    <property type="entry name" value="CotH"/>
    <property type="match status" value="1"/>
</dbReference>
<dbReference type="EMBL" id="QSEP01000089">
    <property type="protein sequence ID" value="RGZ80348.1"/>
    <property type="molecule type" value="Genomic_DNA"/>
</dbReference>
<dbReference type="Proteomes" id="UP000286561">
    <property type="component" value="Unassembled WGS sequence"/>
</dbReference>
<accession>A0A413PUS7</accession>
<evidence type="ECO:0000256" key="1">
    <source>
        <dbReference type="SAM" id="MobiDB-lite"/>
    </source>
</evidence>
<organism evidence="2 3">
    <name type="scientific">Anaerobutyricum hallii</name>
    <dbReference type="NCBI Taxonomy" id="39488"/>
    <lineage>
        <taxon>Bacteria</taxon>
        <taxon>Bacillati</taxon>
        <taxon>Bacillota</taxon>
        <taxon>Clostridia</taxon>
        <taxon>Lachnospirales</taxon>
        <taxon>Lachnospiraceae</taxon>
        <taxon>Anaerobutyricum</taxon>
    </lineage>
</organism>
<dbReference type="RefSeq" id="WP_118329608.1">
    <property type="nucleotide sequence ID" value="NZ_QSEP01000089.1"/>
</dbReference>
<dbReference type="InterPro" id="IPR008964">
    <property type="entry name" value="Invasin/intimin_cell_adhesion"/>
</dbReference>
<gene>
    <name evidence="2" type="ORF">DW972_11600</name>
</gene>
<reference evidence="2 3" key="1">
    <citation type="submission" date="2018-08" db="EMBL/GenBank/DDBJ databases">
        <title>A genome reference for cultivated species of the human gut microbiota.</title>
        <authorList>
            <person name="Zou Y."/>
            <person name="Xue W."/>
            <person name="Luo G."/>
        </authorList>
    </citation>
    <scope>NUCLEOTIDE SEQUENCE [LARGE SCALE GENOMIC DNA]</scope>
    <source>
        <strain evidence="2 3">AM48-23BH</strain>
    </source>
</reference>
<sequence>MQSENLSTMYLTSKNASEQSREWVDTSKDNVAKGSMLFETAKGKSVYDGALTQIKARGNSTFKYYPKKSYQIKLDKKTSLIKGTEKGKTWILLAAYTDPTKMADQIWKEAAAATGDTYAAKEETIDLYYDGEYRGTYMLSEKNQINKNRIDITDMEEAYTNENPAGYGDSENMVKKKATNKYKQPYYYSKQIINGTQQNVVEPDKKGGFLLEMNGTSGDEMSWFKTNNGIAYNVKSPEFTGQESMKYVSEYMEEFTRAIQAQNKKGEHTGVNPTTGKHYYEYCDLDSLARMYLLNTVSGNSDGMWRSFYFYKDVDGIMYAGPVWDMELTLGTGWVDDIASEQDLMAGTALGRELIQIPSFQKKVKELYEKEFVPVEQSLLGQGGSLTSIQDRADYVHASVKMDNILWIHNLRSGSPYAGYPNKSYQEYVEDNKQGKYIYWDSKVSYQDIVNWRLDWLSKHKQYLDATYAALNPGEDGIQELTPEVPDDDKTKPDDNKKDDNKKPNTTTAVKPEIIRSIPQTINAIVKATAGNVQISWNKVAGAKGYDVWITKCGSSYKKGVQKTTRKLNTKVSLKKFKKFNLRTGSWKVKVRAYTYVNGKKKVLVTGSNLHFALITSGQYTNAKKISVNKKKVNLKKGGKFKVKAEIIKERKGRKLLPQTHCKSLQWKTTNAKIATVKNGKITAKQKGVCKIYVIAANGVKKRIKVTVN</sequence>
<feature type="region of interest" description="Disordered" evidence="1">
    <location>
        <begin position="475"/>
        <end position="510"/>
    </location>
</feature>
<dbReference type="InterPro" id="IPR013783">
    <property type="entry name" value="Ig-like_fold"/>
</dbReference>
<dbReference type="InterPro" id="IPR014867">
    <property type="entry name" value="Spore_coat_CotH_CotH2/3/7"/>
</dbReference>
<feature type="compositionally biased region" description="Basic and acidic residues" evidence="1">
    <location>
        <begin position="488"/>
        <end position="503"/>
    </location>
</feature>